<dbReference type="RefSeq" id="WP_326615631.1">
    <property type="nucleotide sequence ID" value="NZ_CP109106.1"/>
</dbReference>
<evidence type="ECO:0000259" key="1">
    <source>
        <dbReference type="Pfam" id="PF01636"/>
    </source>
</evidence>
<evidence type="ECO:0000313" key="2">
    <source>
        <dbReference type="EMBL" id="WSB66520.1"/>
    </source>
</evidence>
<accession>A0ABZ1F908</accession>
<dbReference type="InterPro" id="IPR011009">
    <property type="entry name" value="Kinase-like_dom_sf"/>
</dbReference>
<keyword evidence="3" id="KW-1185">Reference proteome</keyword>
<evidence type="ECO:0000313" key="3">
    <source>
        <dbReference type="Proteomes" id="UP001344251"/>
    </source>
</evidence>
<dbReference type="InterPro" id="IPR002575">
    <property type="entry name" value="Aminoglycoside_PTrfase"/>
</dbReference>
<dbReference type="EMBL" id="CP109106">
    <property type="protein sequence ID" value="WSB66520.1"/>
    <property type="molecule type" value="Genomic_DNA"/>
</dbReference>
<dbReference type="SUPFAM" id="SSF56112">
    <property type="entry name" value="Protein kinase-like (PK-like)"/>
    <property type="match status" value="1"/>
</dbReference>
<proteinExistence type="predicted"/>
<dbReference type="Proteomes" id="UP001344251">
    <property type="component" value="Chromosome"/>
</dbReference>
<name>A0ABZ1F908_9ACTN</name>
<gene>
    <name evidence="2" type="ORF">OG863_00115</name>
</gene>
<sequence length="314" mass="34559">MVTPHWHLVKKRTADAAGGAVYVSDDGTRYRRTGGRALAAEAAYQRQLAELGYPVPRVLDDGTTDDGNIFVVEEALGERSLHDMALESLDGTRALSDTVVDLAAEVGGRLLRAQAAHTVPADLQALRAWVREAGWTDNVFAENPDLDTPRVRVALDRAMAQLADVAMVRGHLDYGLPNVMPVGVIDWQHHGLVPLGYDTALALETIPFKGGIKGYLASPKQRRRYLEALSEVAHATTGQTLIRNLGPYLLVKALFFLALMKPTDPARTDKQLKWQYRRHQFVEVLEQYERTGAVDTAWLPTLDAFAARHGAGHP</sequence>
<organism evidence="2 3">
    <name type="scientific">Streptomyces decoyicus</name>
    <dbReference type="NCBI Taxonomy" id="249567"/>
    <lineage>
        <taxon>Bacteria</taxon>
        <taxon>Bacillati</taxon>
        <taxon>Actinomycetota</taxon>
        <taxon>Actinomycetes</taxon>
        <taxon>Kitasatosporales</taxon>
        <taxon>Streptomycetaceae</taxon>
        <taxon>Streptomyces</taxon>
    </lineage>
</organism>
<feature type="domain" description="Aminoglycoside phosphotransferase" evidence="1">
    <location>
        <begin position="37"/>
        <end position="228"/>
    </location>
</feature>
<dbReference type="Pfam" id="PF01636">
    <property type="entry name" value="APH"/>
    <property type="match status" value="1"/>
</dbReference>
<reference evidence="2 3" key="1">
    <citation type="submission" date="2022-10" db="EMBL/GenBank/DDBJ databases">
        <title>The complete genomes of actinobacterial strains from the NBC collection.</title>
        <authorList>
            <person name="Joergensen T.S."/>
            <person name="Alvarez Arevalo M."/>
            <person name="Sterndorff E.B."/>
            <person name="Faurdal D."/>
            <person name="Vuksanovic O."/>
            <person name="Mourched A.-S."/>
            <person name="Charusanti P."/>
            <person name="Shaw S."/>
            <person name="Blin K."/>
            <person name="Weber T."/>
        </authorList>
    </citation>
    <scope>NUCLEOTIDE SEQUENCE [LARGE SCALE GENOMIC DNA]</scope>
    <source>
        <strain evidence="2 3">NBC 01774</strain>
    </source>
</reference>
<protein>
    <submittedName>
        <fullName evidence="2">Aminoglycoside phosphotransferase family protein</fullName>
    </submittedName>
</protein>